<dbReference type="Pfam" id="PF13020">
    <property type="entry name" value="NOV_C"/>
    <property type="match status" value="1"/>
</dbReference>
<dbReference type="Proteomes" id="UP000186040">
    <property type="component" value="Unassembled WGS sequence"/>
</dbReference>
<evidence type="ECO:0000259" key="1">
    <source>
        <dbReference type="Pfam" id="PF12102"/>
    </source>
</evidence>
<dbReference type="InterPro" id="IPR011335">
    <property type="entry name" value="Restrct_endonuc-II-like"/>
</dbReference>
<evidence type="ECO:0000313" key="3">
    <source>
        <dbReference type="EMBL" id="OLR95302.1"/>
    </source>
</evidence>
<feature type="domain" description="Type IV methyl-directed restriction enzyme EcoKMcrB subunit DNA-binding" evidence="1">
    <location>
        <begin position="44"/>
        <end position="189"/>
    </location>
</feature>
<accession>A0A1Q9LTD7</accession>
<protein>
    <submittedName>
        <fullName evidence="3">Uncharacterized protein</fullName>
    </submittedName>
</protein>
<dbReference type="Gene3D" id="3.30.920.90">
    <property type="match status" value="1"/>
</dbReference>
<comment type="caution">
    <text evidence="3">The sequence shown here is derived from an EMBL/GenBank/DDBJ whole genome shotgun (WGS) entry which is preliminary data.</text>
</comment>
<sequence>MLALQPDFNPAQTPEMLNRGRLIHDDLGAWLASQLPDLTSPTLPDLAVNTSDGVGLRTEIPWARVHSEARSPRATDGWYVVYLFDAPGTAVYLTLMQGTTEWSNNTARTRPLTELAASSARARTALASSFESRPDLLMTIDLRGKASKRAKGYQAGTVAAFRYPREAIPAEDVLVADLRYLVRVLDRLHTLFDTPPEVVEALEVADRTAGRRARGQGTGLTTAEKLAVERRAVNEATAYLEGEGYTVVDVGATQSYDLDARRGDEHLFVEVKGTTSAGEEVILTRAEVELNAREHPNTMLVVVSEIALDRSGPTATGGHLRVHHPWLVDPSALTPISYRYRTP</sequence>
<keyword evidence="4" id="KW-1185">Reference proteome</keyword>
<organism evidence="3 4">
    <name type="scientific">Actinokineospora bangkokensis</name>
    <dbReference type="NCBI Taxonomy" id="1193682"/>
    <lineage>
        <taxon>Bacteria</taxon>
        <taxon>Bacillati</taxon>
        <taxon>Actinomycetota</taxon>
        <taxon>Actinomycetes</taxon>
        <taxon>Pseudonocardiales</taxon>
        <taxon>Pseudonocardiaceae</taxon>
        <taxon>Actinokineospora</taxon>
    </lineage>
</organism>
<dbReference type="AlphaFoldDB" id="A0A1Q9LTD7"/>
<evidence type="ECO:0000313" key="4">
    <source>
        <dbReference type="Proteomes" id="UP000186040"/>
    </source>
</evidence>
<reference evidence="3 4" key="1">
    <citation type="submission" date="2016-10" db="EMBL/GenBank/DDBJ databases">
        <title>The Draft Genome Sequence of Actinokineospora bangkokensis 44EHWT reveals the biosynthetic pathway of antifungal compounds Thailandins with unusual extender unit butylmalonyl-CoA.</title>
        <authorList>
            <person name="Greule A."/>
            <person name="Intra B."/>
            <person name="Flemming S."/>
            <person name="Rommel M.G."/>
            <person name="Panbangred W."/>
            <person name="Bechthold A."/>
        </authorList>
    </citation>
    <scope>NUCLEOTIDE SEQUENCE [LARGE SCALE GENOMIC DNA]</scope>
    <source>
        <strain evidence="3 4">44EHW</strain>
    </source>
</reference>
<dbReference type="EMBL" id="MKQR01000003">
    <property type="protein sequence ID" value="OLR95302.1"/>
    <property type="molecule type" value="Genomic_DNA"/>
</dbReference>
<name>A0A1Q9LTD7_9PSEU</name>
<dbReference type="InterPro" id="IPR021961">
    <property type="entry name" value="McrB_DNA-bd"/>
</dbReference>
<dbReference type="InterPro" id="IPR024975">
    <property type="entry name" value="NOV_C"/>
</dbReference>
<gene>
    <name evidence="3" type="ORF">BJP25_07260</name>
</gene>
<dbReference type="STRING" id="1193682.BJP25_07260"/>
<dbReference type="Pfam" id="PF12102">
    <property type="entry name" value="MrcB_N"/>
    <property type="match status" value="1"/>
</dbReference>
<feature type="domain" description="Protein NO VEIN C-terminal" evidence="2">
    <location>
        <begin position="228"/>
        <end position="306"/>
    </location>
</feature>
<proteinExistence type="predicted"/>
<evidence type="ECO:0000259" key="2">
    <source>
        <dbReference type="Pfam" id="PF13020"/>
    </source>
</evidence>
<dbReference type="SUPFAM" id="SSF52980">
    <property type="entry name" value="Restriction endonuclease-like"/>
    <property type="match status" value="1"/>
</dbReference>